<feature type="transmembrane region" description="Helical" evidence="2">
    <location>
        <begin position="236"/>
        <end position="254"/>
    </location>
</feature>
<keyword evidence="4" id="KW-1185">Reference proteome</keyword>
<dbReference type="EMBL" id="JACHLY010000001">
    <property type="protein sequence ID" value="MBB5997273.1"/>
    <property type="molecule type" value="Genomic_DNA"/>
</dbReference>
<feature type="transmembrane region" description="Helical" evidence="2">
    <location>
        <begin position="274"/>
        <end position="290"/>
    </location>
</feature>
<feature type="region of interest" description="Disordered" evidence="1">
    <location>
        <begin position="297"/>
        <end position="321"/>
    </location>
</feature>
<keyword evidence="2" id="KW-0812">Transmembrane</keyword>
<feature type="transmembrane region" description="Helical" evidence="2">
    <location>
        <begin position="110"/>
        <end position="129"/>
    </location>
</feature>
<feature type="transmembrane region" description="Helical" evidence="2">
    <location>
        <begin position="164"/>
        <end position="194"/>
    </location>
</feature>
<reference evidence="3 4" key="1">
    <citation type="submission" date="2020-08" db="EMBL/GenBank/DDBJ databases">
        <title>Sequencing the genomes of 1000 actinobacteria strains.</title>
        <authorList>
            <person name="Klenk H.-P."/>
        </authorList>
    </citation>
    <scope>NUCLEOTIDE SEQUENCE [LARGE SCALE GENOMIC DNA]</scope>
    <source>
        <strain evidence="3 4">DSM 44593</strain>
    </source>
</reference>
<feature type="transmembrane region" description="Helical" evidence="2">
    <location>
        <begin position="135"/>
        <end position="152"/>
    </location>
</feature>
<dbReference type="Pfam" id="PF04018">
    <property type="entry name" value="VCA0040-like"/>
    <property type="match status" value="1"/>
</dbReference>
<feature type="transmembrane region" description="Helical" evidence="2">
    <location>
        <begin position="78"/>
        <end position="103"/>
    </location>
</feature>
<feature type="transmembrane region" description="Helical" evidence="2">
    <location>
        <begin position="206"/>
        <end position="224"/>
    </location>
</feature>
<dbReference type="RefSeq" id="WP_184633564.1">
    <property type="nucleotide sequence ID" value="NZ_BAABKT010000004.1"/>
</dbReference>
<dbReference type="PANTHER" id="PTHR37308:SF1">
    <property type="entry name" value="POLYPRENYL-PHOSPHATE TRANSPORTER"/>
    <property type="match status" value="1"/>
</dbReference>
<sequence length="321" mass="32805">MAKTVGTHIVNGVRGALIGTAEAVPGVSGGTIALIVGIYETLITSAGHVVSAVRIGAVDLAKGRGLRRAGAEAAKAEWAAVVAVLIGMVCAVLLAASFLAPLVEREEQRAFGFFFGLVLASLVVPYTASGRPWRARHYLMALAAAAVAFVLTGMPPAHVDPHPLVVMASAAVAICALVLPGVSGSFILLTLGLYTSTMGAVHDRDLGYLGIFLVGAVIGLSLFVKLLQTLLERHHQITLVVLTGLLAGSLRALWPWQDGDRALMAPEGDVPVTAALAAAGFAVVAVVMLAERLLRGGSGTGPAEPSGGPDPAPAGDPAERR</sequence>
<dbReference type="AlphaFoldDB" id="A0A841E843"/>
<evidence type="ECO:0000313" key="3">
    <source>
        <dbReference type="EMBL" id="MBB5997273.1"/>
    </source>
</evidence>
<comment type="caution">
    <text evidence="3">The sequence shown here is derived from an EMBL/GenBank/DDBJ whole genome shotgun (WGS) entry which is preliminary data.</text>
</comment>
<accession>A0A841E843</accession>
<keyword evidence="2" id="KW-1133">Transmembrane helix</keyword>
<dbReference type="InterPro" id="IPR007163">
    <property type="entry name" value="VCA0040-like"/>
</dbReference>
<evidence type="ECO:0000313" key="4">
    <source>
        <dbReference type="Proteomes" id="UP000578077"/>
    </source>
</evidence>
<gene>
    <name evidence="3" type="ORF">HNR25_001024</name>
</gene>
<protein>
    <submittedName>
        <fullName evidence="3">Putative membrane protein</fullName>
    </submittedName>
</protein>
<dbReference type="PANTHER" id="PTHR37308">
    <property type="entry name" value="INTEGRAL MEMBRANE PROTEIN"/>
    <property type="match status" value="1"/>
</dbReference>
<evidence type="ECO:0000256" key="1">
    <source>
        <dbReference type="SAM" id="MobiDB-lite"/>
    </source>
</evidence>
<organism evidence="3 4">
    <name type="scientific">Streptomonospora salina</name>
    <dbReference type="NCBI Taxonomy" id="104205"/>
    <lineage>
        <taxon>Bacteria</taxon>
        <taxon>Bacillati</taxon>
        <taxon>Actinomycetota</taxon>
        <taxon>Actinomycetes</taxon>
        <taxon>Streptosporangiales</taxon>
        <taxon>Nocardiopsidaceae</taxon>
        <taxon>Streptomonospora</taxon>
    </lineage>
</organism>
<keyword evidence="2" id="KW-0472">Membrane</keyword>
<name>A0A841E843_9ACTN</name>
<proteinExistence type="predicted"/>
<dbReference type="Proteomes" id="UP000578077">
    <property type="component" value="Unassembled WGS sequence"/>
</dbReference>
<evidence type="ECO:0000256" key="2">
    <source>
        <dbReference type="SAM" id="Phobius"/>
    </source>
</evidence>